<feature type="transmembrane region" description="Helical" evidence="2">
    <location>
        <begin position="1052"/>
        <end position="1071"/>
    </location>
</feature>
<feature type="transmembrane region" description="Helical" evidence="2">
    <location>
        <begin position="638"/>
        <end position="654"/>
    </location>
</feature>
<feature type="region of interest" description="Disordered" evidence="1">
    <location>
        <begin position="1"/>
        <end position="55"/>
    </location>
</feature>
<keyword evidence="2" id="KW-0812">Transmembrane</keyword>
<feature type="transmembrane region" description="Helical" evidence="2">
    <location>
        <begin position="699"/>
        <end position="719"/>
    </location>
</feature>
<sequence length="1084" mass="119466">MPDDPSTRKFGGKAVKTLARPESFSASFDEASTRTSSDGTSPEVEMVPNPLSNAKSLFEEEDSAGRGSSAGDAPAAEGERVSISRFWAALALLLQVVLLAVSVNALSWHVACVEDSLTYQDPVHNKTCAGWSILCHKPDTGLTEEQAAEVLANCPGACGLCDRERTEFWFYVADTVYPLGLLGLLLVLMYDPVQPFGFLQLVSSLMVISQRAMLHWIQRDDRRFLVEPVAAVVPLAIIAYARHRQLLATFAPQDLDKFVFSTVPTALVSALMSVLFVSGETASCLLDKLNDHDNSDFGCRNEEDDIFANIWCKIQKVDGGKNPATGQKYSCNFDNNMCQCYDTMTSNEVFSYMFVSAAFAQIMILPFLPTQYTVDHLFRFDLMFSEQVQIIVSGLGAVAALWMFASSSDAGYTDDLQPLTSFNGRASLQRFVTKTIVIVLFTSIVSEFSKSKNAMPCLTKITERIRGSMRTRSRTKFAPAVRYVLMFMVILSWAPLVIELWFQIQVKTGSSNFVVNFAEDAEKIGQMYAYCGVVTVTFASFNLLSNLASNARWDRTVYVISITIMCTLAGVTTGYLVFDDNASEDSKGLGFEEWTPLALANVVLIFSGAIGIFFVMNIGREYIGLHSEAQVNMHMQQSVKVIMAVIGPIIFLFSETMASNFVTVLQFSLSAIFFLGTEISNQHLTRQDKIAMRGVDVGVTCRGFLIALTWFLALVAFGSRPREVTRLDLQNYDDNNNPAEAKAEMKIVVVATIIGYLVVGIWFVIVAWERHHIKHKINTDNIMSRTSSTADASAASIGQRAWKGLWEGLTAWLLKHEVKNEEPRASGLFTAMVAACTWTATVPIVVSVLAIIVEGGDSKYAVLGYRLWMMVKCFCFTSAAVYCFMDLRETRGVGYAHFHASIVVFASAAETIAVSQIYSTREGITNSANMLFSVGCAVWAIVQRGRALRRSPGVRRKHVYTTVVHAALAVGTPLVVITSEVAVCWLRASFECVDEDVSCMKHSSKCDGVAFGANPLVWLMVLTSMHTVFYMDAKDTLALNKIARLKLDVLSGLQFAIFGSCAIYAVVKYAMRDERDVDWSGSAG</sequence>
<keyword evidence="2" id="KW-1133">Transmembrane helix</keyword>
<keyword evidence="4" id="KW-1185">Reference proteome</keyword>
<proteinExistence type="predicted"/>
<dbReference type="EMBL" id="BRYB01001246">
    <property type="protein sequence ID" value="GMI21448.1"/>
    <property type="molecule type" value="Genomic_DNA"/>
</dbReference>
<feature type="transmembrane region" description="Helical" evidence="2">
    <location>
        <begin position="388"/>
        <end position="405"/>
    </location>
</feature>
<name>A0ABQ6M8C4_9STRA</name>
<gene>
    <name evidence="3" type="ORF">TeGR_g9945</name>
</gene>
<feature type="transmembrane region" description="Helical" evidence="2">
    <location>
        <begin position="224"/>
        <end position="243"/>
    </location>
</feature>
<feature type="transmembrane region" description="Helical" evidence="2">
    <location>
        <begin position="196"/>
        <end position="217"/>
    </location>
</feature>
<evidence type="ECO:0000256" key="1">
    <source>
        <dbReference type="SAM" id="MobiDB-lite"/>
    </source>
</evidence>
<feature type="transmembrane region" description="Helical" evidence="2">
    <location>
        <begin position="747"/>
        <end position="768"/>
    </location>
</feature>
<feature type="transmembrane region" description="Helical" evidence="2">
    <location>
        <begin position="86"/>
        <end position="106"/>
    </location>
</feature>
<organism evidence="3 4">
    <name type="scientific">Tetraparma gracilis</name>
    <dbReference type="NCBI Taxonomy" id="2962635"/>
    <lineage>
        <taxon>Eukaryota</taxon>
        <taxon>Sar</taxon>
        <taxon>Stramenopiles</taxon>
        <taxon>Ochrophyta</taxon>
        <taxon>Bolidophyceae</taxon>
        <taxon>Parmales</taxon>
        <taxon>Triparmaceae</taxon>
        <taxon>Tetraparma</taxon>
    </lineage>
</organism>
<accession>A0ABQ6M8C4</accession>
<feature type="transmembrane region" description="Helical" evidence="2">
    <location>
        <begin position="865"/>
        <end position="884"/>
    </location>
</feature>
<feature type="transmembrane region" description="Helical" evidence="2">
    <location>
        <begin position="660"/>
        <end position="679"/>
    </location>
</feature>
<feature type="transmembrane region" description="Helical" evidence="2">
    <location>
        <begin position="258"/>
        <end position="278"/>
    </location>
</feature>
<dbReference type="Proteomes" id="UP001165060">
    <property type="component" value="Unassembled WGS sequence"/>
</dbReference>
<feature type="transmembrane region" description="Helical" evidence="2">
    <location>
        <begin position="924"/>
        <end position="942"/>
    </location>
</feature>
<reference evidence="3 4" key="1">
    <citation type="journal article" date="2023" name="Commun. Biol.">
        <title>Genome analysis of Parmales, the sister group of diatoms, reveals the evolutionary specialization of diatoms from phago-mixotrophs to photoautotrophs.</title>
        <authorList>
            <person name="Ban H."/>
            <person name="Sato S."/>
            <person name="Yoshikawa S."/>
            <person name="Yamada K."/>
            <person name="Nakamura Y."/>
            <person name="Ichinomiya M."/>
            <person name="Sato N."/>
            <person name="Blanc-Mathieu R."/>
            <person name="Endo H."/>
            <person name="Kuwata A."/>
            <person name="Ogata H."/>
        </authorList>
    </citation>
    <scope>NUCLEOTIDE SEQUENCE [LARGE SCALE GENOMIC DNA]</scope>
</reference>
<feature type="transmembrane region" description="Helical" evidence="2">
    <location>
        <begin position="480"/>
        <end position="504"/>
    </location>
</feature>
<protein>
    <submittedName>
        <fullName evidence="3">Uncharacterized protein</fullName>
    </submittedName>
</protein>
<feature type="transmembrane region" description="Helical" evidence="2">
    <location>
        <begin position="598"/>
        <end position="618"/>
    </location>
</feature>
<feature type="transmembrane region" description="Helical" evidence="2">
    <location>
        <begin position="524"/>
        <end position="544"/>
    </location>
</feature>
<feature type="non-terminal residue" evidence="3">
    <location>
        <position position="1084"/>
    </location>
</feature>
<comment type="caution">
    <text evidence="3">The sequence shown here is derived from an EMBL/GenBank/DDBJ whole genome shotgun (WGS) entry which is preliminary data.</text>
</comment>
<feature type="transmembrane region" description="Helical" evidence="2">
    <location>
        <begin position="168"/>
        <end position="190"/>
    </location>
</feature>
<feature type="transmembrane region" description="Helical" evidence="2">
    <location>
        <begin position="1008"/>
        <end position="1031"/>
    </location>
</feature>
<evidence type="ECO:0000313" key="4">
    <source>
        <dbReference type="Proteomes" id="UP001165060"/>
    </source>
</evidence>
<evidence type="ECO:0000256" key="2">
    <source>
        <dbReference type="SAM" id="Phobius"/>
    </source>
</evidence>
<feature type="transmembrane region" description="Helical" evidence="2">
    <location>
        <begin position="349"/>
        <end position="368"/>
    </location>
</feature>
<evidence type="ECO:0000313" key="3">
    <source>
        <dbReference type="EMBL" id="GMI21448.1"/>
    </source>
</evidence>
<feature type="transmembrane region" description="Helical" evidence="2">
    <location>
        <begin position="556"/>
        <end position="578"/>
    </location>
</feature>
<feature type="transmembrane region" description="Helical" evidence="2">
    <location>
        <begin position="828"/>
        <end position="853"/>
    </location>
</feature>
<feature type="transmembrane region" description="Helical" evidence="2">
    <location>
        <begin position="896"/>
        <end position="918"/>
    </location>
</feature>
<feature type="transmembrane region" description="Helical" evidence="2">
    <location>
        <begin position="963"/>
        <end position="988"/>
    </location>
</feature>
<keyword evidence="2" id="KW-0472">Membrane</keyword>